<evidence type="ECO:0000256" key="1">
    <source>
        <dbReference type="ARBA" id="ARBA00004370"/>
    </source>
</evidence>
<dbReference type="PANTHER" id="PTHR48057">
    <property type="entry name" value="LEUCINE-RICH REPEAT SERINE/THREONINE-PROTEIN KINASE 1"/>
    <property type="match status" value="1"/>
</dbReference>
<evidence type="ECO:0000313" key="7">
    <source>
        <dbReference type="EMBL" id="THG15587.1"/>
    </source>
</evidence>
<evidence type="ECO:0000256" key="4">
    <source>
        <dbReference type="ARBA" id="ARBA00022737"/>
    </source>
</evidence>
<keyword evidence="3" id="KW-0732">Signal</keyword>
<evidence type="ECO:0000256" key="5">
    <source>
        <dbReference type="ARBA" id="ARBA00023136"/>
    </source>
</evidence>
<keyword evidence="6" id="KW-0325">Glycoprotein</keyword>
<name>A0A4V3WP95_CAMSN</name>
<keyword evidence="8" id="KW-1185">Reference proteome</keyword>
<dbReference type="SUPFAM" id="SSF52058">
    <property type="entry name" value="L domain-like"/>
    <property type="match status" value="3"/>
</dbReference>
<evidence type="ECO:0000256" key="3">
    <source>
        <dbReference type="ARBA" id="ARBA00022729"/>
    </source>
</evidence>
<dbReference type="EMBL" id="SDRB02004624">
    <property type="protein sequence ID" value="THG15587.1"/>
    <property type="molecule type" value="Genomic_DNA"/>
</dbReference>
<dbReference type="Proteomes" id="UP000306102">
    <property type="component" value="Unassembled WGS sequence"/>
</dbReference>
<comment type="caution">
    <text evidence="7">The sequence shown here is derived from an EMBL/GenBank/DDBJ whole genome shotgun (WGS) entry which is preliminary data.</text>
</comment>
<gene>
    <name evidence="7" type="ORF">TEA_009135</name>
</gene>
<evidence type="ECO:0000256" key="2">
    <source>
        <dbReference type="ARBA" id="ARBA00022614"/>
    </source>
</evidence>
<dbReference type="InterPro" id="IPR052595">
    <property type="entry name" value="LRRC69/RLP"/>
</dbReference>
<evidence type="ECO:0000313" key="8">
    <source>
        <dbReference type="Proteomes" id="UP000306102"/>
    </source>
</evidence>
<dbReference type="FunFam" id="3.80.10.10:FF:000041">
    <property type="entry name" value="LRR receptor-like serine/threonine-protein kinase ERECTA"/>
    <property type="match status" value="1"/>
</dbReference>
<organism evidence="7 8">
    <name type="scientific">Camellia sinensis var. sinensis</name>
    <name type="common">China tea</name>
    <dbReference type="NCBI Taxonomy" id="542762"/>
    <lineage>
        <taxon>Eukaryota</taxon>
        <taxon>Viridiplantae</taxon>
        <taxon>Streptophyta</taxon>
        <taxon>Embryophyta</taxon>
        <taxon>Tracheophyta</taxon>
        <taxon>Spermatophyta</taxon>
        <taxon>Magnoliopsida</taxon>
        <taxon>eudicotyledons</taxon>
        <taxon>Gunneridae</taxon>
        <taxon>Pentapetalae</taxon>
        <taxon>asterids</taxon>
        <taxon>Ericales</taxon>
        <taxon>Theaceae</taxon>
        <taxon>Camellia</taxon>
    </lineage>
</organism>
<dbReference type="InterPro" id="IPR001611">
    <property type="entry name" value="Leu-rich_rpt"/>
</dbReference>
<keyword evidence="5" id="KW-0472">Membrane</keyword>
<protein>
    <recommendedName>
        <fullName evidence="9">Leucine-rich repeat-containing N-terminal plant-type domain-containing protein</fullName>
    </recommendedName>
</protein>
<dbReference type="Pfam" id="PF13855">
    <property type="entry name" value="LRR_8"/>
    <property type="match status" value="2"/>
</dbReference>
<dbReference type="STRING" id="542762.A0A4V3WP95"/>
<accession>A0A4V3WP95</accession>
<evidence type="ECO:0008006" key="9">
    <source>
        <dbReference type="Google" id="ProtNLM"/>
    </source>
</evidence>
<dbReference type="Pfam" id="PF00560">
    <property type="entry name" value="LRR_1"/>
    <property type="match status" value="7"/>
</dbReference>
<proteinExistence type="predicted"/>
<dbReference type="PRINTS" id="PR00019">
    <property type="entry name" value="LEURICHRPT"/>
</dbReference>
<dbReference type="InterPro" id="IPR032675">
    <property type="entry name" value="LRR_dom_sf"/>
</dbReference>
<dbReference type="PANTHER" id="PTHR48057:SF29">
    <property type="entry name" value="OS02G0609900 PROTEIN"/>
    <property type="match status" value="1"/>
</dbReference>
<keyword evidence="2" id="KW-0433">Leucine-rich repeat</keyword>
<evidence type="ECO:0000256" key="6">
    <source>
        <dbReference type="ARBA" id="ARBA00023180"/>
    </source>
</evidence>
<keyword evidence="4" id="KW-0677">Repeat</keyword>
<sequence>MAHSLSRPLGAPPQASTTVRHDPINCLLHRSDTTTQCLLHDLVNYHATSVRHDLVNCPATSVRHDPVNCPDIDSGQLLHRSGMTCNDCCGWKGVTCDQAGHVTGLDLNSELIYSGIDSRVVFLVSSFLSLNLAYNNFNFTQIPSSFGSLSRLKYLNLSNAGFSGQIPIGLSRLKRLVTLDLSSLDFFETFYLVTDFPVIPILQFENPNLSTLLQNLTGLTELRLDGVNISAKGSEWCQTISSSLPNLQVLSLSNCHLSGPICYSLQKLQFLSVINLDLNNLSAPVPESFANFTNLTALSLSLSKLEGPFPEKFFQVPTLQTLDLGNNRFLNGSLPEFLQNGSLRRLVLSNTNFSGRLPDSIGNLRNLSRIELSVCNFSGPIPNSMANLSHLVYLDFSSNNFTGPIPSFQMSKNLTYIDLSHNALTGPVPSSYFEGFSNLVYIDLAYNSFNGRVPLSLFFLQSLEKMQLSNNQFGGQVARFPNVSLSPLNTLDLSSNKLEGLIPTFLFDFRTINILSLSFNSFGGTVQLERIQNLQNLPRLHLSYNNLSINASVSNSMPVSVINASVSNSSLSHFPHLNLLRLASCNLREFPPLMNKSRMAYLDLSDNQISGEIPNWIWNIGNGTLAYLNLSRNLLVGLQRPHIIPNLTVLDLHSNLLSGEIPIPPESAVYVDYSSNNFNSSVPLEFGNHLTSSVFFFSFK</sequence>
<comment type="subcellular location">
    <subcellularLocation>
        <location evidence="1">Membrane</location>
    </subcellularLocation>
</comment>
<dbReference type="AlphaFoldDB" id="A0A4V3WP95"/>
<dbReference type="GO" id="GO:0016020">
    <property type="term" value="C:membrane"/>
    <property type="evidence" value="ECO:0007669"/>
    <property type="project" value="UniProtKB-SubCell"/>
</dbReference>
<dbReference type="Gene3D" id="3.80.10.10">
    <property type="entry name" value="Ribonuclease Inhibitor"/>
    <property type="match status" value="3"/>
</dbReference>
<reference evidence="7 8" key="1">
    <citation type="journal article" date="2018" name="Proc. Natl. Acad. Sci. U.S.A.">
        <title>Draft genome sequence of Camellia sinensis var. sinensis provides insights into the evolution of the tea genome and tea quality.</title>
        <authorList>
            <person name="Wei C."/>
            <person name="Yang H."/>
            <person name="Wang S."/>
            <person name="Zhao J."/>
            <person name="Liu C."/>
            <person name="Gao L."/>
            <person name="Xia E."/>
            <person name="Lu Y."/>
            <person name="Tai Y."/>
            <person name="She G."/>
            <person name="Sun J."/>
            <person name="Cao H."/>
            <person name="Tong W."/>
            <person name="Gao Q."/>
            <person name="Li Y."/>
            <person name="Deng W."/>
            <person name="Jiang X."/>
            <person name="Wang W."/>
            <person name="Chen Q."/>
            <person name="Zhang S."/>
            <person name="Li H."/>
            <person name="Wu J."/>
            <person name="Wang P."/>
            <person name="Li P."/>
            <person name="Shi C."/>
            <person name="Zheng F."/>
            <person name="Jian J."/>
            <person name="Huang B."/>
            <person name="Shan D."/>
            <person name="Shi M."/>
            <person name="Fang C."/>
            <person name="Yue Y."/>
            <person name="Li F."/>
            <person name="Li D."/>
            <person name="Wei S."/>
            <person name="Han B."/>
            <person name="Jiang C."/>
            <person name="Yin Y."/>
            <person name="Xia T."/>
            <person name="Zhang Z."/>
            <person name="Bennetzen J.L."/>
            <person name="Zhao S."/>
            <person name="Wan X."/>
        </authorList>
    </citation>
    <scope>NUCLEOTIDE SEQUENCE [LARGE SCALE GENOMIC DNA]</scope>
    <source>
        <strain evidence="8">cv. Shuchazao</strain>
        <tissue evidence="7">Leaf</tissue>
    </source>
</reference>